<evidence type="ECO:0000313" key="2">
    <source>
        <dbReference type="Proteomes" id="UP000708208"/>
    </source>
</evidence>
<dbReference type="EMBL" id="CAJVCH010028511">
    <property type="protein sequence ID" value="CAG7704234.1"/>
    <property type="molecule type" value="Genomic_DNA"/>
</dbReference>
<evidence type="ECO:0000313" key="1">
    <source>
        <dbReference type="EMBL" id="CAG7704234.1"/>
    </source>
</evidence>
<reference evidence="1" key="1">
    <citation type="submission" date="2021-06" db="EMBL/GenBank/DDBJ databases">
        <authorList>
            <person name="Hodson N. C."/>
            <person name="Mongue J. A."/>
            <person name="Jaron S. K."/>
        </authorList>
    </citation>
    <scope>NUCLEOTIDE SEQUENCE</scope>
</reference>
<dbReference type="AlphaFoldDB" id="A0A8J2J754"/>
<proteinExistence type="predicted"/>
<sequence length="79" mass="9088">MLDVDLGDLSTLALWVRHVYPDYTPAVVKELTISIYDREGYYLSTAGFSWSQSWQQMLLVINNIDTDEDADTDNKLIED</sequence>
<gene>
    <name evidence="1" type="ORF">AFUS01_LOCUS4565</name>
</gene>
<comment type="caution">
    <text evidence="1">The sequence shown here is derived from an EMBL/GenBank/DDBJ whole genome shotgun (WGS) entry which is preliminary data.</text>
</comment>
<protein>
    <submittedName>
        <fullName evidence="1">Uncharacterized protein</fullName>
    </submittedName>
</protein>
<organism evidence="1 2">
    <name type="scientific">Allacma fusca</name>
    <dbReference type="NCBI Taxonomy" id="39272"/>
    <lineage>
        <taxon>Eukaryota</taxon>
        <taxon>Metazoa</taxon>
        <taxon>Ecdysozoa</taxon>
        <taxon>Arthropoda</taxon>
        <taxon>Hexapoda</taxon>
        <taxon>Collembola</taxon>
        <taxon>Symphypleona</taxon>
        <taxon>Sminthuridae</taxon>
        <taxon>Allacma</taxon>
    </lineage>
</organism>
<accession>A0A8J2J754</accession>
<dbReference type="Proteomes" id="UP000708208">
    <property type="component" value="Unassembled WGS sequence"/>
</dbReference>
<name>A0A8J2J754_9HEXA</name>
<keyword evidence="2" id="KW-1185">Reference proteome</keyword>